<dbReference type="AlphaFoldDB" id="A0A6M3IQZ9"/>
<sequence length="170" mass="18647">MAAEGLMFYPKPRCVSGRVRLGYRTPARAAGISGGEGMTDQERIDALATALHLTTGSCYLDDTNCMARHEEDAAAVLAVLDGWTLVRKSDLAQYEANAEQDIRWLNAYAETDNEHRTEVARLRAALADIADGQATVSDWDGWRNVRRLQDIAQDALIARAALAQSEGDHE</sequence>
<reference evidence="1" key="1">
    <citation type="submission" date="2020-03" db="EMBL/GenBank/DDBJ databases">
        <title>The deep terrestrial virosphere.</title>
        <authorList>
            <person name="Holmfeldt K."/>
            <person name="Nilsson E."/>
            <person name="Simone D."/>
            <person name="Lopez-Fernandez M."/>
            <person name="Wu X."/>
            <person name="de Brujin I."/>
            <person name="Lundin D."/>
            <person name="Andersson A."/>
            <person name="Bertilsson S."/>
            <person name="Dopson M."/>
        </authorList>
    </citation>
    <scope>NUCLEOTIDE SEQUENCE</scope>
    <source>
        <strain evidence="1">MM415B01209</strain>
    </source>
</reference>
<evidence type="ECO:0000313" key="1">
    <source>
        <dbReference type="EMBL" id="QJA60010.1"/>
    </source>
</evidence>
<accession>A0A6M3IQZ9</accession>
<gene>
    <name evidence="1" type="ORF">MM415B01209_0009</name>
</gene>
<organism evidence="1">
    <name type="scientific">viral metagenome</name>
    <dbReference type="NCBI Taxonomy" id="1070528"/>
    <lineage>
        <taxon>unclassified sequences</taxon>
        <taxon>metagenomes</taxon>
        <taxon>organismal metagenomes</taxon>
    </lineage>
</organism>
<protein>
    <submittedName>
        <fullName evidence="1">Uncharacterized protein</fullName>
    </submittedName>
</protein>
<name>A0A6M3IQZ9_9ZZZZ</name>
<dbReference type="EMBL" id="MT141392">
    <property type="protein sequence ID" value="QJA60010.1"/>
    <property type="molecule type" value="Genomic_DNA"/>
</dbReference>
<proteinExistence type="predicted"/>